<dbReference type="InterPro" id="IPR000195">
    <property type="entry name" value="Rab-GAP-TBC_dom"/>
</dbReference>
<reference evidence="3 4" key="1">
    <citation type="journal article" date="2018" name="MBio">
        <title>Comparative Genomics Reveals the Core Gene Toolbox for the Fungus-Insect Symbiosis.</title>
        <authorList>
            <person name="Wang Y."/>
            <person name="Stata M."/>
            <person name="Wang W."/>
            <person name="Stajich J.E."/>
            <person name="White M.M."/>
            <person name="Moncalvo J.M."/>
        </authorList>
    </citation>
    <scope>NUCLEOTIDE SEQUENCE [LARGE SCALE GENOMIC DNA]</scope>
    <source>
        <strain evidence="3 4">SWE-8-4</strain>
    </source>
</reference>
<dbReference type="GO" id="GO:0005096">
    <property type="term" value="F:GTPase activator activity"/>
    <property type="evidence" value="ECO:0007669"/>
    <property type="project" value="TreeGrafter"/>
</dbReference>
<comment type="caution">
    <text evidence="3">The sequence shown here is derived from an EMBL/GenBank/DDBJ whole genome shotgun (WGS) entry which is preliminary data.</text>
</comment>
<accession>A0A2T9YEE7</accession>
<dbReference type="PROSITE" id="PS50086">
    <property type="entry name" value="TBC_RABGAP"/>
    <property type="match status" value="1"/>
</dbReference>
<feature type="region of interest" description="Disordered" evidence="1">
    <location>
        <begin position="98"/>
        <end position="119"/>
    </location>
</feature>
<protein>
    <recommendedName>
        <fullName evidence="2">Rab-GAP TBC domain-containing protein</fullName>
    </recommendedName>
</protein>
<dbReference type="Proteomes" id="UP000245383">
    <property type="component" value="Unassembled WGS sequence"/>
</dbReference>
<dbReference type="OrthoDB" id="26371at2759"/>
<proteinExistence type="predicted"/>
<evidence type="ECO:0000313" key="3">
    <source>
        <dbReference type="EMBL" id="PVU90706.1"/>
    </source>
</evidence>
<dbReference type="EMBL" id="MBFR01000241">
    <property type="protein sequence ID" value="PVU90706.1"/>
    <property type="molecule type" value="Genomic_DNA"/>
</dbReference>
<dbReference type="Pfam" id="PF00566">
    <property type="entry name" value="RabGAP-TBC"/>
    <property type="match status" value="1"/>
</dbReference>
<dbReference type="SUPFAM" id="SSF47923">
    <property type="entry name" value="Ypt/Rab-GAP domain of gyp1p"/>
    <property type="match status" value="2"/>
</dbReference>
<dbReference type="AlphaFoldDB" id="A0A2T9YEE7"/>
<dbReference type="PANTHER" id="PTHR22957:SF26">
    <property type="entry name" value="LD44506P"/>
    <property type="match status" value="1"/>
</dbReference>
<feature type="compositionally biased region" description="Polar residues" evidence="1">
    <location>
        <begin position="100"/>
        <end position="119"/>
    </location>
</feature>
<dbReference type="Gene3D" id="1.10.8.270">
    <property type="entry name" value="putative rabgap domain of human tbc1 domain family member 14 like domains"/>
    <property type="match status" value="1"/>
</dbReference>
<feature type="domain" description="Rab-GAP TBC" evidence="2">
    <location>
        <begin position="145"/>
        <end position="372"/>
    </location>
</feature>
<dbReference type="InterPro" id="IPR035969">
    <property type="entry name" value="Rab-GAP_TBC_sf"/>
</dbReference>
<sequence>MEFSYATDTQAQLSNQSFWKRKREWALLAVETRLSGLSIQPKVSSSKSKNRLLFSSNIIKTQSFTALDKSYQGIAPTSLAPPNTTDIKNLSSSPLLKNSIENVPSRPQSTSPNPSTSCPRFNKIQNIINSPSVDLESLQKACWGGVPYELRSVTWQILMGYLPCNANRRNDTKIRKHKDYFGNIEKTFIDKQDSLDSAIWHQISIDIPRTYADIPMFKSERLRDSLARVLYCWAIRHPASGYVQGMNDLASIFYAIFVSNYLDIQIFDITPENIENISKSDFEGVEADCFWCLTNLIGKIHDSYTFTQPGIQRQIIKLKDLVQHINPALYKHFEKEGVQFLLFSFRWFNCLLIREFTTNVILRIWDTYLSEEDGFSNFHLYTCTALLLKWADTLLKMDFSEIVLFLQSPPSLQWSEKEVEILLSEAYTYKSIYSYSALLQQRQK</sequence>
<evidence type="ECO:0000256" key="1">
    <source>
        <dbReference type="SAM" id="MobiDB-lite"/>
    </source>
</evidence>
<name>A0A2T9YEE7_9FUNG</name>
<dbReference type="PANTHER" id="PTHR22957">
    <property type="entry name" value="TBC1 DOMAIN FAMILY MEMBER GTPASE-ACTIVATING PROTEIN"/>
    <property type="match status" value="1"/>
</dbReference>
<gene>
    <name evidence="3" type="ORF">BB561_004754</name>
</gene>
<dbReference type="SMART" id="SM00164">
    <property type="entry name" value="TBC"/>
    <property type="match status" value="1"/>
</dbReference>
<evidence type="ECO:0000313" key="4">
    <source>
        <dbReference type="Proteomes" id="UP000245383"/>
    </source>
</evidence>
<dbReference type="STRING" id="133385.A0A2T9YEE7"/>
<dbReference type="FunFam" id="1.10.472.80:FF:000001">
    <property type="entry name" value="TBC1 domain family member 22B"/>
    <property type="match status" value="1"/>
</dbReference>
<dbReference type="Gene3D" id="1.10.472.80">
    <property type="entry name" value="Ypt/Rab-GAP domain of gyp1p, domain 3"/>
    <property type="match status" value="1"/>
</dbReference>
<organism evidence="3 4">
    <name type="scientific">Smittium simulii</name>
    <dbReference type="NCBI Taxonomy" id="133385"/>
    <lineage>
        <taxon>Eukaryota</taxon>
        <taxon>Fungi</taxon>
        <taxon>Fungi incertae sedis</taxon>
        <taxon>Zoopagomycota</taxon>
        <taxon>Kickxellomycotina</taxon>
        <taxon>Harpellomycetes</taxon>
        <taxon>Harpellales</taxon>
        <taxon>Legeriomycetaceae</taxon>
        <taxon>Smittium</taxon>
    </lineage>
</organism>
<keyword evidence="4" id="KW-1185">Reference proteome</keyword>
<dbReference type="Gene3D" id="1.10.10.750">
    <property type="entry name" value="Ypt/Rab-GAP domain of gyp1p, domain 1"/>
    <property type="match status" value="1"/>
</dbReference>
<evidence type="ECO:0000259" key="2">
    <source>
        <dbReference type="PROSITE" id="PS50086"/>
    </source>
</evidence>